<accession>A0ABD4A0D1</accession>
<dbReference type="AlphaFoldDB" id="A0ABD4A0D1"/>
<dbReference type="RefSeq" id="WP_041053013.1">
    <property type="nucleotide sequence ID" value="NZ_JSXS01000013.1"/>
</dbReference>
<keyword evidence="1" id="KW-0175">Coiled coil</keyword>
<proteinExistence type="predicted"/>
<evidence type="ECO:0000256" key="1">
    <source>
        <dbReference type="SAM" id="Coils"/>
    </source>
</evidence>
<evidence type="ECO:0008006" key="4">
    <source>
        <dbReference type="Google" id="ProtNLM"/>
    </source>
</evidence>
<evidence type="ECO:0000313" key="2">
    <source>
        <dbReference type="EMBL" id="KIL33463.1"/>
    </source>
</evidence>
<reference evidence="2 3" key="1">
    <citation type="submission" date="2014-11" db="EMBL/GenBank/DDBJ databases">
        <title>Draft Genome Sequences of Nine Bacillus subtilis Strains that Form Spores with High Heat-Resistance.</title>
        <authorList>
            <person name="Krawcyk A.O."/>
            <person name="Berendsen E.M."/>
            <person name="de Jong A."/>
            <person name="Holsappel S."/>
            <person name="Eijlander R.T."/>
            <person name="Wells-Bennik M."/>
            <person name="Kuipers O.P."/>
        </authorList>
    </citation>
    <scope>NUCLEOTIDE SEQUENCE [LARGE SCALE GENOMIC DNA]</scope>
    <source>
        <strain evidence="2 3">B4067</strain>
    </source>
</reference>
<evidence type="ECO:0000313" key="3">
    <source>
        <dbReference type="Proteomes" id="UP000031970"/>
    </source>
</evidence>
<protein>
    <recommendedName>
        <fullName evidence="4">Phage protein</fullName>
    </recommendedName>
</protein>
<gene>
    <name evidence="2" type="ORF">B4067_4682</name>
</gene>
<name>A0ABD4A0D1_BACIU</name>
<sequence length="84" mass="9353">MAKVKKLNRVLTVSDEAVNGYLRDGYDQIDESGKVLKRATGGRTVPISKHNEALDKIEALEAEVKELKAELKKAKKAEKDSKKE</sequence>
<dbReference type="Proteomes" id="UP000031970">
    <property type="component" value="Unassembled WGS sequence"/>
</dbReference>
<dbReference type="EMBL" id="JSXS01000013">
    <property type="protein sequence ID" value="KIL33463.1"/>
    <property type="molecule type" value="Genomic_DNA"/>
</dbReference>
<organism evidence="2 3">
    <name type="scientific">Bacillus subtilis subsp. subtilis</name>
    <dbReference type="NCBI Taxonomy" id="135461"/>
    <lineage>
        <taxon>Bacteria</taxon>
        <taxon>Bacillati</taxon>
        <taxon>Bacillota</taxon>
        <taxon>Bacilli</taxon>
        <taxon>Bacillales</taxon>
        <taxon>Bacillaceae</taxon>
        <taxon>Bacillus</taxon>
    </lineage>
</organism>
<comment type="caution">
    <text evidence="2">The sequence shown here is derived from an EMBL/GenBank/DDBJ whole genome shotgun (WGS) entry which is preliminary data.</text>
</comment>
<feature type="coiled-coil region" evidence="1">
    <location>
        <begin position="50"/>
        <end position="84"/>
    </location>
</feature>